<name>A0A2A5WCX4_9GAMM</name>
<dbReference type="AlphaFoldDB" id="A0A2A5WCX4"/>
<reference evidence="2 3" key="1">
    <citation type="submission" date="2017-08" db="EMBL/GenBank/DDBJ databases">
        <title>Fine stratification of microbial communities through a metagenomic profile of the photic zone.</title>
        <authorList>
            <person name="Haro-Moreno J.M."/>
            <person name="Lopez-Perez M."/>
            <person name="De La Torre J."/>
            <person name="Picazo A."/>
            <person name="Camacho A."/>
            <person name="Rodriguez-Valera F."/>
        </authorList>
    </citation>
    <scope>NUCLEOTIDE SEQUENCE [LARGE SCALE GENOMIC DNA]</scope>
    <source>
        <strain evidence="2">MED-G28</strain>
    </source>
</reference>
<feature type="compositionally biased region" description="Polar residues" evidence="1">
    <location>
        <begin position="53"/>
        <end position="63"/>
    </location>
</feature>
<accession>A0A2A5WCX4</accession>
<evidence type="ECO:0000256" key="1">
    <source>
        <dbReference type="SAM" id="MobiDB-lite"/>
    </source>
</evidence>
<evidence type="ECO:0000313" key="2">
    <source>
        <dbReference type="EMBL" id="PDH33996.1"/>
    </source>
</evidence>
<proteinExistence type="predicted"/>
<dbReference type="Pfam" id="PF11219">
    <property type="entry name" value="DUF3014"/>
    <property type="match status" value="1"/>
</dbReference>
<dbReference type="InterPro" id="IPR021382">
    <property type="entry name" value="DUF3014"/>
</dbReference>
<gene>
    <name evidence="2" type="ORF">CNF02_06465</name>
</gene>
<evidence type="ECO:0000313" key="3">
    <source>
        <dbReference type="Proteomes" id="UP000219329"/>
    </source>
</evidence>
<protein>
    <recommendedName>
        <fullName evidence="4">DUF3014 domain-containing protein</fullName>
    </recommendedName>
</protein>
<dbReference type="EMBL" id="NTJZ01000005">
    <property type="protein sequence ID" value="PDH33996.1"/>
    <property type="molecule type" value="Genomic_DNA"/>
</dbReference>
<evidence type="ECO:0008006" key="4">
    <source>
        <dbReference type="Google" id="ProtNLM"/>
    </source>
</evidence>
<comment type="caution">
    <text evidence="2">The sequence shown here is derived from an EMBL/GenBank/DDBJ whole genome shotgun (WGS) entry which is preliminary data.</text>
</comment>
<dbReference type="Proteomes" id="UP000219329">
    <property type="component" value="Unassembled WGS sequence"/>
</dbReference>
<organism evidence="2 3">
    <name type="scientific">OM182 bacterium MED-G28</name>
    <dbReference type="NCBI Taxonomy" id="1986256"/>
    <lineage>
        <taxon>Bacteria</taxon>
        <taxon>Pseudomonadati</taxon>
        <taxon>Pseudomonadota</taxon>
        <taxon>Gammaproteobacteria</taxon>
        <taxon>OMG group</taxon>
        <taxon>OM182 clade</taxon>
    </lineage>
</organism>
<sequence>MSKSGLYAIAAVAILTLLSLVYFAFTFEAPQGTTTVLIEPPAPTIEPPESAERPSQGQQSPTALPQIRIQPEADSPPIVAAVAEEVEIAPPPREVEVEVEVVVEESIVEDELNVVQLPTLNNSDTFVFEGLRAMQNGASVLRLLAQDQIVRKFVVFVENISRGEFPQTGLPYKALGEEMPVSNIDENFFVMEDSAHARFDEIVQTFVSLDTDAAITLYRTLSPLFQQAYAEIGFRNVSFDETLRLSINNIVRTTNMEGPYQLVKPSVMYLYADASIENLQEVHKQLLRIGPDNTTILKAKLREFASQL</sequence>
<feature type="region of interest" description="Disordered" evidence="1">
    <location>
        <begin position="39"/>
        <end position="63"/>
    </location>
</feature>